<dbReference type="AlphaFoldDB" id="A0A2Z6QVE7"/>
<keyword evidence="2" id="KW-1133">Transmembrane helix</keyword>
<feature type="transmembrane region" description="Helical" evidence="2">
    <location>
        <begin position="28"/>
        <end position="52"/>
    </location>
</feature>
<organism evidence="3 4">
    <name type="scientific">Rhizophagus clarus</name>
    <dbReference type="NCBI Taxonomy" id="94130"/>
    <lineage>
        <taxon>Eukaryota</taxon>
        <taxon>Fungi</taxon>
        <taxon>Fungi incertae sedis</taxon>
        <taxon>Mucoromycota</taxon>
        <taxon>Glomeromycotina</taxon>
        <taxon>Glomeromycetes</taxon>
        <taxon>Glomerales</taxon>
        <taxon>Glomeraceae</taxon>
        <taxon>Rhizophagus</taxon>
    </lineage>
</organism>
<dbReference type="EMBL" id="BEXD01001469">
    <property type="protein sequence ID" value="GBB94267.1"/>
    <property type="molecule type" value="Genomic_DNA"/>
</dbReference>
<gene>
    <name evidence="3" type="ORF">RclHR1_02320022</name>
</gene>
<evidence type="ECO:0000313" key="4">
    <source>
        <dbReference type="Proteomes" id="UP000247702"/>
    </source>
</evidence>
<sequence length="201" mass="23560">MWIINTILKLFKLSYNIFTHFIITVNRWIAFLMHLIMMFFVWNSLLIIIGIVQTAQLTIGFGSDVSNLTSSLKNSKSDKVSIQEEKEEKPPTFWQKRRKVYQEMIDNLYVKYMERLVEVQQEQAKYWDSDTSYIYPQSRCYDYYDNYYYDNNIDCHENIDENGEDNGETSSNASDASGGSGDNNHLFIPPIKITEDTSTAF</sequence>
<reference evidence="3 4" key="1">
    <citation type="submission" date="2017-11" db="EMBL/GenBank/DDBJ databases">
        <title>The genome of Rhizophagus clarus HR1 reveals common genetic basis of auxotrophy among arbuscular mycorrhizal fungi.</title>
        <authorList>
            <person name="Kobayashi Y."/>
        </authorList>
    </citation>
    <scope>NUCLEOTIDE SEQUENCE [LARGE SCALE GENOMIC DNA]</scope>
    <source>
        <strain evidence="3 4">HR1</strain>
    </source>
</reference>
<dbReference type="Proteomes" id="UP000247702">
    <property type="component" value="Unassembled WGS sequence"/>
</dbReference>
<keyword evidence="2" id="KW-0472">Membrane</keyword>
<feature type="compositionally biased region" description="Low complexity" evidence="1">
    <location>
        <begin position="168"/>
        <end position="177"/>
    </location>
</feature>
<name>A0A2Z6QVE7_9GLOM</name>
<evidence type="ECO:0000313" key="3">
    <source>
        <dbReference type="EMBL" id="GBB94267.1"/>
    </source>
</evidence>
<comment type="caution">
    <text evidence="3">The sequence shown here is derived from an EMBL/GenBank/DDBJ whole genome shotgun (WGS) entry which is preliminary data.</text>
</comment>
<evidence type="ECO:0000256" key="2">
    <source>
        <dbReference type="SAM" id="Phobius"/>
    </source>
</evidence>
<feature type="region of interest" description="Disordered" evidence="1">
    <location>
        <begin position="159"/>
        <end position="201"/>
    </location>
</feature>
<keyword evidence="2" id="KW-0812">Transmembrane</keyword>
<protein>
    <submittedName>
        <fullName evidence="3">Uncharacterized protein</fullName>
    </submittedName>
</protein>
<accession>A0A2Z6QVE7</accession>
<proteinExistence type="predicted"/>
<evidence type="ECO:0000256" key="1">
    <source>
        <dbReference type="SAM" id="MobiDB-lite"/>
    </source>
</evidence>
<keyword evidence="4" id="KW-1185">Reference proteome</keyword>